<evidence type="ECO:0000256" key="5">
    <source>
        <dbReference type="ARBA" id="ARBA00013189"/>
    </source>
</evidence>
<evidence type="ECO:0000256" key="11">
    <source>
        <dbReference type="ARBA" id="ARBA00033067"/>
    </source>
</evidence>
<keyword evidence="7" id="KW-0520">NAD</keyword>
<evidence type="ECO:0000256" key="4">
    <source>
        <dbReference type="ARBA" id="ARBA00007637"/>
    </source>
</evidence>
<dbReference type="Proteomes" id="UP000247416">
    <property type="component" value="Unassembled WGS sequence"/>
</dbReference>
<dbReference type="Pfam" id="PF01370">
    <property type="entry name" value="Epimerase"/>
    <property type="match status" value="1"/>
</dbReference>
<dbReference type="EC" id="5.1.3.2" evidence="5"/>
<dbReference type="EMBL" id="QJTJ01000001">
    <property type="protein sequence ID" value="PYF08890.1"/>
    <property type="molecule type" value="Genomic_DNA"/>
</dbReference>
<evidence type="ECO:0000256" key="7">
    <source>
        <dbReference type="ARBA" id="ARBA00023027"/>
    </source>
</evidence>
<evidence type="ECO:0000256" key="6">
    <source>
        <dbReference type="ARBA" id="ARBA00018569"/>
    </source>
</evidence>
<dbReference type="RefSeq" id="WP_107934635.1">
    <property type="nucleotide sequence ID" value="NZ_PYWJ01000010.1"/>
</dbReference>
<dbReference type="GO" id="GO:0005829">
    <property type="term" value="C:cytosol"/>
    <property type="evidence" value="ECO:0007669"/>
    <property type="project" value="TreeGrafter"/>
</dbReference>
<evidence type="ECO:0000313" key="14">
    <source>
        <dbReference type="Proteomes" id="UP000247416"/>
    </source>
</evidence>
<dbReference type="InterPro" id="IPR001509">
    <property type="entry name" value="Epimerase_deHydtase"/>
</dbReference>
<dbReference type="GO" id="GO:0006012">
    <property type="term" value="P:galactose metabolic process"/>
    <property type="evidence" value="ECO:0007669"/>
    <property type="project" value="UniProtKB-KW"/>
</dbReference>
<protein>
    <recommendedName>
        <fullName evidence="6">UDP-glucose 4-epimerase</fullName>
        <ecNumber evidence="5">5.1.3.2</ecNumber>
    </recommendedName>
    <alternativeName>
        <fullName evidence="11">Galactowaldenase</fullName>
    </alternativeName>
    <alternativeName>
        <fullName evidence="10">UDP-galactose 4-epimerase</fullName>
    </alternativeName>
</protein>
<dbReference type="AlphaFoldDB" id="A0A318TYC1"/>
<keyword evidence="8" id="KW-0299">Galactose metabolism</keyword>
<reference evidence="13 14" key="1">
    <citation type="submission" date="2018-06" db="EMBL/GenBank/DDBJ databases">
        <title>Genomic Encyclopedia of Archaeal and Bacterial Type Strains, Phase II (KMG-II): from individual species to whole genera.</title>
        <authorList>
            <person name="Goeker M."/>
        </authorList>
    </citation>
    <scope>NUCLEOTIDE SEQUENCE [LARGE SCALE GENOMIC DNA]</scope>
    <source>
        <strain evidence="13 14">KACC 16626</strain>
    </source>
</reference>
<evidence type="ECO:0000256" key="1">
    <source>
        <dbReference type="ARBA" id="ARBA00000083"/>
    </source>
</evidence>
<dbReference type="GO" id="GO:0003978">
    <property type="term" value="F:UDP-glucose 4-epimerase activity"/>
    <property type="evidence" value="ECO:0007669"/>
    <property type="project" value="UniProtKB-EC"/>
</dbReference>
<dbReference type="PANTHER" id="PTHR43725">
    <property type="entry name" value="UDP-GLUCOSE 4-EPIMERASE"/>
    <property type="match status" value="1"/>
</dbReference>
<comment type="cofactor">
    <cofactor evidence="2">
        <name>NAD(+)</name>
        <dbReference type="ChEBI" id="CHEBI:57540"/>
    </cofactor>
</comment>
<comment type="pathway">
    <text evidence="3">Carbohydrate metabolism; galactose metabolism.</text>
</comment>
<dbReference type="SUPFAM" id="SSF51735">
    <property type="entry name" value="NAD(P)-binding Rossmann-fold domains"/>
    <property type="match status" value="1"/>
</dbReference>
<dbReference type="Gene3D" id="3.40.50.720">
    <property type="entry name" value="NAD(P)-binding Rossmann-like Domain"/>
    <property type="match status" value="1"/>
</dbReference>
<comment type="caution">
    <text evidence="13">The sequence shown here is derived from an EMBL/GenBank/DDBJ whole genome shotgun (WGS) entry which is preliminary data.</text>
</comment>
<evidence type="ECO:0000256" key="2">
    <source>
        <dbReference type="ARBA" id="ARBA00001911"/>
    </source>
</evidence>
<comment type="catalytic activity">
    <reaction evidence="1">
        <text>UDP-alpha-D-glucose = UDP-alpha-D-galactose</text>
        <dbReference type="Rhea" id="RHEA:22168"/>
        <dbReference type="ChEBI" id="CHEBI:58885"/>
        <dbReference type="ChEBI" id="CHEBI:66914"/>
        <dbReference type="EC" id="5.1.3.2"/>
    </reaction>
</comment>
<keyword evidence="8" id="KW-0119">Carbohydrate metabolism</keyword>
<dbReference type="InterPro" id="IPR036291">
    <property type="entry name" value="NAD(P)-bd_dom_sf"/>
</dbReference>
<organism evidence="13 14">
    <name type="scientific">Ureibacillus chungkukjangi</name>
    <dbReference type="NCBI Taxonomy" id="1202712"/>
    <lineage>
        <taxon>Bacteria</taxon>
        <taxon>Bacillati</taxon>
        <taxon>Bacillota</taxon>
        <taxon>Bacilli</taxon>
        <taxon>Bacillales</taxon>
        <taxon>Caryophanaceae</taxon>
        <taxon>Ureibacillus</taxon>
    </lineage>
</organism>
<evidence type="ECO:0000256" key="3">
    <source>
        <dbReference type="ARBA" id="ARBA00004947"/>
    </source>
</evidence>
<keyword evidence="14" id="KW-1185">Reference proteome</keyword>
<evidence type="ECO:0000256" key="9">
    <source>
        <dbReference type="ARBA" id="ARBA00023235"/>
    </source>
</evidence>
<dbReference type="OrthoDB" id="9809586at2"/>
<dbReference type="PANTHER" id="PTHR43725:SF47">
    <property type="entry name" value="UDP-GLUCOSE 4-EPIMERASE"/>
    <property type="match status" value="1"/>
</dbReference>
<sequence>MKKILVFGGTRFFGKKLVETLLEEGHDVTIATRGKTAHSFGEKVNQQIVDRTNKSDLASAFADTQWDIIYDNICYSPDDALAACEIFAGKTRKYVFTSTMSTYSDLGAELSEGEFDPYHYEIRYGGLNDFSYGEGKRLAEAVFFQKANFPVVAVRFPIVLGEDDYTRRLHFHIERTAEGKAISFLNMDARMSYILSDDASEFLKFAGFSEIVGAYNATSSGTYSLKELMEMIEGSVGKKAKIALVGDDESRSPFAVPKDWYMTQAKSIEAGFTCQPLEAWLPDLIKTLSSQVK</sequence>
<evidence type="ECO:0000256" key="8">
    <source>
        <dbReference type="ARBA" id="ARBA00023144"/>
    </source>
</evidence>
<evidence type="ECO:0000256" key="10">
    <source>
        <dbReference type="ARBA" id="ARBA00031367"/>
    </source>
</evidence>
<name>A0A318TYC1_9BACL</name>
<evidence type="ECO:0000313" key="13">
    <source>
        <dbReference type="EMBL" id="PYF08890.1"/>
    </source>
</evidence>
<gene>
    <name evidence="13" type="ORF">BJ095_101111</name>
</gene>
<keyword evidence="9" id="KW-0413">Isomerase</keyword>
<comment type="similarity">
    <text evidence="4">Belongs to the NAD(P)-dependent epimerase/dehydratase family.</text>
</comment>
<feature type="domain" description="NAD-dependent epimerase/dehydratase" evidence="12">
    <location>
        <begin position="4"/>
        <end position="70"/>
    </location>
</feature>
<accession>A0A318TYC1</accession>
<proteinExistence type="inferred from homology"/>
<evidence type="ECO:0000259" key="12">
    <source>
        <dbReference type="Pfam" id="PF01370"/>
    </source>
</evidence>